<name>Q39VI7_GEOMG</name>
<dbReference type="RefSeq" id="WP_004511564.1">
    <property type="nucleotide sequence ID" value="NC_007517.1"/>
</dbReference>
<feature type="transmembrane region" description="Helical" evidence="8">
    <location>
        <begin position="191"/>
        <end position="208"/>
    </location>
</feature>
<feature type="transmembrane region" description="Helical" evidence="8">
    <location>
        <begin position="74"/>
        <end position="92"/>
    </location>
</feature>
<evidence type="ECO:0000256" key="2">
    <source>
        <dbReference type="ARBA" id="ARBA00022475"/>
    </source>
</evidence>
<dbReference type="EMBL" id="CP000148">
    <property type="protein sequence ID" value="ABB31737.1"/>
    <property type="molecule type" value="Genomic_DNA"/>
</dbReference>
<feature type="transmembrane region" description="Helical" evidence="8">
    <location>
        <begin position="257"/>
        <end position="277"/>
    </location>
</feature>
<dbReference type="InterPro" id="IPR013426">
    <property type="entry name" value="EpsH-like"/>
</dbReference>
<feature type="domain" description="Methanolan biosynthesis EpsI" evidence="9">
    <location>
        <begin position="321"/>
        <end position="521"/>
    </location>
</feature>
<dbReference type="AlphaFoldDB" id="Q39VI7"/>
<feature type="transmembrane region" description="Helical" evidence="8">
    <location>
        <begin position="98"/>
        <end position="117"/>
    </location>
</feature>
<dbReference type="NCBIfam" id="TIGR02602">
    <property type="entry name" value="8TM_EpsH"/>
    <property type="match status" value="1"/>
</dbReference>
<keyword evidence="4 8" id="KW-0812">Transmembrane</keyword>
<evidence type="ECO:0000256" key="3">
    <source>
        <dbReference type="ARBA" id="ARBA00022670"/>
    </source>
</evidence>
<evidence type="ECO:0000313" key="10">
    <source>
        <dbReference type="EMBL" id="ABB31737.1"/>
    </source>
</evidence>
<dbReference type="GO" id="GO:0008233">
    <property type="term" value="F:peptidase activity"/>
    <property type="evidence" value="ECO:0007669"/>
    <property type="project" value="UniProtKB-KW"/>
</dbReference>
<feature type="transmembrane region" description="Helical" evidence="8">
    <location>
        <begin position="12"/>
        <end position="33"/>
    </location>
</feature>
<evidence type="ECO:0000259" key="9">
    <source>
        <dbReference type="Pfam" id="PF11984"/>
    </source>
</evidence>
<gene>
    <name evidence="10" type="primary">epsHI</name>
    <name evidence="10" type="ordered locus">Gmet_1503</name>
</gene>
<reference evidence="10 11" key="1">
    <citation type="submission" date="2005-10" db="EMBL/GenBank/DDBJ databases">
        <title>Complete sequence of Geobacter metallireducens GS-15.</title>
        <authorList>
            <consortium name="US DOE Joint Genome Institute"/>
            <person name="Copeland A."/>
            <person name="Lucas S."/>
            <person name="Lapidus A."/>
            <person name="Barry K."/>
            <person name="Detter J.C."/>
            <person name="Glavina T."/>
            <person name="Hammon N."/>
            <person name="Israni S."/>
            <person name="Pitluck S."/>
            <person name="Di Bartolo G."/>
            <person name="Chain P."/>
            <person name="Schmutz J."/>
            <person name="Larimer F."/>
            <person name="Land M."/>
            <person name="Kyrpides N."/>
            <person name="Ivanova N."/>
            <person name="Richardson P."/>
        </authorList>
    </citation>
    <scope>NUCLEOTIDE SEQUENCE [LARGE SCALE GENOMIC DNA]</scope>
    <source>
        <strain evidence="11">ATCC 53774 / DSM 7210 / GS-15</strain>
    </source>
</reference>
<dbReference type="Pfam" id="PF11984">
    <property type="entry name" value="DUF3485"/>
    <property type="match status" value="1"/>
</dbReference>
<keyword evidence="3" id="KW-0645">Protease</keyword>
<accession>Q39VI7</accession>
<dbReference type="InterPro" id="IPR014263">
    <property type="entry name" value="Methanolan_biosynth_EpsI"/>
</dbReference>
<keyword evidence="2" id="KW-1003">Cell membrane</keyword>
<dbReference type="GO" id="GO:0006508">
    <property type="term" value="P:proteolysis"/>
    <property type="evidence" value="ECO:0007669"/>
    <property type="project" value="UniProtKB-KW"/>
</dbReference>
<dbReference type="NCBIfam" id="TIGR02914">
    <property type="entry name" value="EpsI_fam"/>
    <property type="match status" value="1"/>
</dbReference>
<dbReference type="NCBIfam" id="TIGR04178">
    <property type="entry name" value="exo_archaeo"/>
    <property type="match status" value="1"/>
</dbReference>
<keyword evidence="11" id="KW-1185">Reference proteome</keyword>
<organism evidence="10 11">
    <name type="scientific">Geobacter metallireducens (strain ATCC 53774 / DSM 7210 / GS-15)</name>
    <dbReference type="NCBI Taxonomy" id="269799"/>
    <lineage>
        <taxon>Bacteria</taxon>
        <taxon>Pseudomonadati</taxon>
        <taxon>Thermodesulfobacteriota</taxon>
        <taxon>Desulfuromonadia</taxon>
        <taxon>Geobacterales</taxon>
        <taxon>Geobacteraceae</taxon>
        <taxon>Geobacter</taxon>
    </lineage>
</organism>
<dbReference type="Proteomes" id="UP000007073">
    <property type="component" value="Chromosome"/>
</dbReference>
<dbReference type="InterPro" id="IPR026491">
    <property type="entry name" value="ExosortD_VPLPA"/>
</dbReference>
<feature type="transmembrane region" description="Helical" evidence="8">
    <location>
        <begin position="124"/>
        <end position="143"/>
    </location>
</feature>
<dbReference type="Pfam" id="PF09721">
    <property type="entry name" value="Exosortase_EpsH"/>
    <property type="match status" value="1"/>
</dbReference>
<dbReference type="InterPro" id="IPR026392">
    <property type="entry name" value="Exo/Archaeosortase_dom"/>
</dbReference>
<protein>
    <submittedName>
        <fullName evidence="10">Exopolysaccharide synthesis membrane protein H (Exosortase) and periplasmic protein I</fullName>
    </submittedName>
</protein>
<evidence type="ECO:0000256" key="6">
    <source>
        <dbReference type="ARBA" id="ARBA00022989"/>
    </source>
</evidence>
<evidence type="ECO:0000256" key="5">
    <source>
        <dbReference type="ARBA" id="ARBA00022801"/>
    </source>
</evidence>
<sequence>MRTRAVNPIFPTPASLVAVFLYGTLLTIIFSPAYRVMFRWWERDDFNHCYFVPFIVLYLVWEKRQELAALPSRVSWWGALPLVLGLALFWLGELGGEYFTLYISSWFIVVGVLWAHLGWQKLRIIGFPVLFLLTMFPPPNFIYNNLSMNLKLISSRMGVTALQLAGMSAFREGNVIDVGFTQLQVVDACSGLRYLLPLVVLGCLVAHFHRGALWQKILLVVSTIPLSIVTNGLRIASVGILYPIWGAQVAEGFFHDFSGWFIFMCTLWMLLAELWLLRKITGRPAGEGESAAGSASHRSTGIAATSVSESSVRHLPLQPVLALVLLFATAALSHGVEFREKMPIKRPFTSFPQEVGEWRGARQAMEQKFLDELTLSDYVIVNYHNPTDREINFYTAYYESQRKGESIHSPATCLPGSGWVFEESGNTQISLSGSRSMTVNRAFMQKGEVRQLTYYWFPQRGRILTSPWQLKIYAFWDALTRHRTDGALVRIITPVYPNERVDVAEERLQAFTRQIVPVLDGFLPGA</sequence>
<proteinExistence type="predicted"/>
<feature type="transmembrane region" description="Helical" evidence="8">
    <location>
        <begin position="45"/>
        <end position="62"/>
    </location>
</feature>
<dbReference type="InterPro" id="IPR019127">
    <property type="entry name" value="Exosortase"/>
</dbReference>
<comment type="subcellular location">
    <subcellularLocation>
        <location evidence="1">Cell membrane</location>
        <topology evidence="1">Multi-pass membrane protein</topology>
    </subcellularLocation>
</comment>
<dbReference type="GO" id="GO:0005886">
    <property type="term" value="C:plasma membrane"/>
    <property type="evidence" value="ECO:0007669"/>
    <property type="project" value="UniProtKB-SubCell"/>
</dbReference>
<evidence type="ECO:0000256" key="7">
    <source>
        <dbReference type="ARBA" id="ARBA00023136"/>
    </source>
</evidence>
<keyword evidence="5" id="KW-0378">Hydrolase</keyword>
<evidence type="ECO:0000256" key="1">
    <source>
        <dbReference type="ARBA" id="ARBA00004651"/>
    </source>
</evidence>
<evidence type="ECO:0000256" key="4">
    <source>
        <dbReference type="ARBA" id="ARBA00022692"/>
    </source>
</evidence>
<reference evidence="10 11" key="2">
    <citation type="journal article" date="2009" name="BMC Microbiol.">
        <title>The genome sequence of Geobacter metallireducens: features of metabolism, physiology and regulation common and dissimilar to Geobacter sulfurreducens.</title>
        <authorList>
            <person name="Aklujkar M."/>
            <person name="Krushkal J."/>
            <person name="DiBartolo G."/>
            <person name="Lapidus A."/>
            <person name="Land M.L."/>
            <person name="Lovley D.R."/>
        </authorList>
    </citation>
    <scope>NUCLEOTIDE SEQUENCE [LARGE SCALE GENOMIC DNA]</scope>
    <source>
        <strain evidence="11">ATCC 53774 / DSM 7210 / GS-15</strain>
    </source>
</reference>
<evidence type="ECO:0000313" key="11">
    <source>
        <dbReference type="Proteomes" id="UP000007073"/>
    </source>
</evidence>
<dbReference type="KEGG" id="gme:Gmet_1503"/>
<evidence type="ECO:0000256" key="8">
    <source>
        <dbReference type="SAM" id="Phobius"/>
    </source>
</evidence>
<dbReference type="HOGENOM" id="CLU_039817_1_0_7"/>
<dbReference type="STRING" id="269799.Gmet_1503"/>
<keyword evidence="7 8" id="KW-0472">Membrane</keyword>
<dbReference type="NCBIfam" id="TIGR04152">
    <property type="entry name" value="exosort_VPLPA"/>
    <property type="match status" value="1"/>
</dbReference>
<dbReference type="eggNOG" id="COG1269">
    <property type="taxonomic scope" value="Bacteria"/>
</dbReference>
<keyword evidence="6 8" id="KW-1133">Transmembrane helix</keyword>
<feature type="transmembrane region" description="Helical" evidence="8">
    <location>
        <begin position="217"/>
        <end position="245"/>
    </location>
</feature>